<sequence length="280" mass="30885">MEMGNILASETDKGIQKGRNFNISVPAAATTMNFTVGWPPALEDSTNVPRLAKKIHKKNKRTPSPISNAATVSDSHDSLSAYAYSDGYSSATSSSGRFSTFSIYSTPSYSSWNSQLHALLDSASTSLIWDVRCPLTTVSSSRSVSKIYGPNALSFPVTSSGAGHILLLSKHFPWSIEIGPKERAITASDVLHELYDHLHKDLDDAVWGMSDENTKAAIFRAKDTRDPIDVRLKNVDLLAKRVMFQGLYRDDKFIKQRIQPGCHQVVETWLVELGKPNKLP</sequence>
<evidence type="ECO:0000313" key="2">
    <source>
        <dbReference type="EMBL" id="KLO20328.1"/>
    </source>
</evidence>
<dbReference type="InParanoid" id="A0A0H2SF15"/>
<dbReference type="Pfam" id="PF20415">
    <property type="entry name" value="DUF6699"/>
    <property type="match status" value="1"/>
</dbReference>
<gene>
    <name evidence="2" type="ORF">SCHPADRAFT_991716</name>
</gene>
<dbReference type="EMBL" id="KQ085882">
    <property type="protein sequence ID" value="KLO20328.1"/>
    <property type="molecule type" value="Genomic_DNA"/>
</dbReference>
<keyword evidence="3" id="KW-1185">Reference proteome</keyword>
<evidence type="ECO:0000259" key="1">
    <source>
        <dbReference type="Pfam" id="PF20415"/>
    </source>
</evidence>
<dbReference type="OrthoDB" id="21474at2759"/>
<proteinExistence type="predicted"/>
<evidence type="ECO:0000313" key="3">
    <source>
        <dbReference type="Proteomes" id="UP000053477"/>
    </source>
</evidence>
<dbReference type="AlphaFoldDB" id="A0A0H2SF15"/>
<dbReference type="Proteomes" id="UP000053477">
    <property type="component" value="Unassembled WGS sequence"/>
</dbReference>
<dbReference type="STRING" id="27342.A0A0H2SF15"/>
<feature type="domain" description="DUF6699" evidence="1">
    <location>
        <begin position="127"/>
        <end position="251"/>
    </location>
</feature>
<organism evidence="2 3">
    <name type="scientific">Schizopora paradoxa</name>
    <dbReference type="NCBI Taxonomy" id="27342"/>
    <lineage>
        <taxon>Eukaryota</taxon>
        <taxon>Fungi</taxon>
        <taxon>Dikarya</taxon>
        <taxon>Basidiomycota</taxon>
        <taxon>Agaricomycotina</taxon>
        <taxon>Agaricomycetes</taxon>
        <taxon>Hymenochaetales</taxon>
        <taxon>Schizoporaceae</taxon>
        <taxon>Schizopora</taxon>
    </lineage>
</organism>
<name>A0A0H2SF15_9AGAM</name>
<protein>
    <recommendedName>
        <fullName evidence="1">DUF6699 domain-containing protein</fullName>
    </recommendedName>
</protein>
<dbReference type="InterPro" id="IPR046522">
    <property type="entry name" value="DUF6699"/>
</dbReference>
<reference evidence="2 3" key="1">
    <citation type="submission" date="2015-04" db="EMBL/GenBank/DDBJ databases">
        <title>Complete genome sequence of Schizopora paradoxa KUC8140, a cosmopolitan wood degrader in East Asia.</title>
        <authorList>
            <consortium name="DOE Joint Genome Institute"/>
            <person name="Min B."/>
            <person name="Park H."/>
            <person name="Jang Y."/>
            <person name="Kim J.-J."/>
            <person name="Kim K.H."/>
            <person name="Pangilinan J."/>
            <person name="Lipzen A."/>
            <person name="Riley R."/>
            <person name="Grigoriev I.V."/>
            <person name="Spatafora J.W."/>
            <person name="Choi I.-G."/>
        </authorList>
    </citation>
    <scope>NUCLEOTIDE SEQUENCE [LARGE SCALE GENOMIC DNA]</scope>
    <source>
        <strain evidence="2 3">KUC8140</strain>
    </source>
</reference>
<accession>A0A0H2SF15</accession>